<name>A0ABT9XG34_9BACL</name>
<keyword evidence="1" id="KW-1133">Transmembrane helix</keyword>
<evidence type="ECO:0008006" key="4">
    <source>
        <dbReference type="Google" id="ProtNLM"/>
    </source>
</evidence>
<gene>
    <name evidence="2" type="ORF">J2S03_001069</name>
</gene>
<protein>
    <recommendedName>
        <fullName evidence="4">DUF429 domain-containing protein</fullName>
    </recommendedName>
</protein>
<comment type="caution">
    <text evidence="2">The sequence shown here is derived from an EMBL/GenBank/DDBJ whole genome shotgun (WGS) entry which is preliminary data.</text>
</comment>
<dbReference type="Proteomes" id="UP001232973">
    <property type="component" value="Unassembled WGS sequence"/>
</dbReference>
<dbReference type="RefSeq" id="WP_274455109.1">
    <property type="nucleotide sequence ID" value="NZ_CP067097.1"/>
</dbReference>
<evidence type="ECO:0000313" key="3">
    <source>
        <dbReference type="Proteomes" id="UP001232973"/>
    </source>
</evidence>
<organism evidence="2 3">
    <name type="scientific">Alicyclobacillus cycloheptanicus</name>
    <dbReference type="NCBI Taxonomy" id="1457"/>
    <lineage>
        <taxon>Bacteria</taxon>
        <taxon>Bacillati</taxon>
        <taxon>Bacillota</taxon>
        <taxon>Bacilli</taxon>
        <taxon>Bacillales</taxon>
        <taxon>Alicyclobacillaceae</taxon>
        <taxon>Alicyclobacillus</taxon>
    </lineage>
</organism>
<feature type="transmembrane region" description="Helical" evidence="1">
    <location>
        <begin position="90"/>
        <end position="112"/>
    </location>
</feature>
<keyword evidence="1" id="KW-0812">Transmembrane</keyword>
<keyword evidence="3" id="KW-1185">Reference proteome</keyword>
<evidence type="ECO:0000256" key="1">
    <source>
        <dbReference type="SAM" id="Phobius"/>
    </source>
</evidence>
<proteinExistence type="predicted"/>
<keyword evidence="1" id="KW-0472">Membrane</keyword>
<evidence type="ECO:0000313" key="2">
    <source>
        <dbReference type="EMBL" id="MDQ0189253.1"/>
    </source>
</evidence>
<dbReference type="EMBL" id="JAUSTP010000005">
    <property type="protein sequence ID" value="MDQ0189253.1"/>
    <property type="molecule type" value="Genomic_DNA"/>
</dbReference>
<reference evidence="2 3" key="1">
    <citation type="submission" date="2023-07" db="EMBL/GenBank/DDBJ databases">
        <title>Genomic Encyclopedia of Type Strains, Phase IV (KMG-IV): sequencing the most valuable type-strain genomes for metagenomic binning, comparative biology and taxonomic classification.</title>
        <authorList>
            <person name="Goeker M."/>
        </authorList>
    </citation>
    <scope>NUCLEOTIDE SEQUENCE [LARGE SCALE GENOMIC DNA]</scope>
    <source>
        <strain evidence="2 3">DSM 4006</strain>
    </source>
</reference>
<accession>A0ABT9XG34</accession>
<sequence>MALVCGVDCGSKKTLSYIAWLDTETREFVLDAYVPNPDSASLPHPPVDVPVSHIGFDCPQGLPLLDKPCRSTDLEAKTPTKRMAHDRAELLLGNLMCSPLVQLGVALFWSVLKRDEGTVYGFSPTSKGKGEQPVIFETYPRFAL</sequence>